<evidence type="ECO:0000313" key="2">
    <source>
        <dbReference type="Proteomes" id="UP000194127"/>
    </source>
</evidence>
<keyword evidence="2" id="KW-1185">Reference proteome</keyword>
<dbReference type="EMBL" id="KZ110593">
    <property type="protein sequence ID" value="OSX64600.1"/>
    <property type="molecule type" value="Genomic_DNA"/>
</dbReference>
<gene>
    <name evidence="1" type="ORF">POSPLADRAFT_1044114</name>
</gene>
<organism evidence="1 2">
    <name type="scientific">Postia placenta MAD-698-R-SB12</name>
    <dbReference type="NCBI Taxonomy" id="670580"/>
    <lineage>
        <taxon>Eukaryota</taxon>
        <taxon>Fungi</taxon>
        <taxon>Dikarya</taxon>
        <taxon>Basidiomycota</taxon>
        <taxon>Agaricomycotina</taxon>
        <taxon>Agaricomycetes</taxon>
        <taxon>Polyporales</taxon>
        <taxon>Adustoporiaceae</taxon>
        <taxon>Rhodonia</taxon>
    </lineage>
</organism>
<sequence length="51" mass="5966">MTAHWKHCRAMSSATRLDNTDHRSMMKAVLSSLDLTYGWHGYRAVWNELQT</sequence>
<dbReference type="GeneID" id="36323416"/>
<accession>A0A1X6N7Y0</accession>
<protein>
    <submittedName>
        <fullName evidence="1">Uncharacterized protein</fullName>
    </submittedName>
</protein>
<proteinExistence type="predicted"/>
<reference evidence="1 2" key="1">
    <citation type="submission" date="2017-04" db="EMBL/GenBank/DDBJ databases">
        <title>Genome Sequence of the Model Brown-Rot Fungus Postia placenta SB12.</title>
        <authorList>
            <consortium name="DOE Joint Genome Institute"/>
            <person name="Gaskell J."/>
            <person name="Kersten P."/>
            <person name="Larrondo L.F."/>
            <person name="Canessa P."/>
            <person name="Martinez D."/>
            <person name="Hibbett D."/>
            <person name="Schmoll M."/>
            <person name="Kubicek C.P."/>
            <person name="Martinez A.T."/>
            <person name="Yadav J."/>
            <person name="Master E."/>
            <person name="Magnuson J.K."/>
            <person name="James T."/>
            <person name="Yaver D."/>
            <person name="Berka R."/>
            <person name="Labutti K."/>
            <person name="Lipzen A."/>
            <person name="Aerts A."/>
            <person name="Barry K."/>
            <person name="Henrissat B."/>
            <person name="Blanchette R."/>
            <person name="Grigoriev I."/>
            <person name="Cullen D."/>
        </authorList>
    </citation>
    <scope>NUCLEOTIDE SEQUENCE [LARGE SCALE GENOMIC DNA]</scope>
    <source>
        <strain evidence="1 2">MAD-698-R-SB12</strain>
    </source>
</reference>
<dbReference type="Proteomes" id="UP000194127">
    <property type="component" value="Unassembled WGS sequence"/>
</dbReference>
<dbReference type="AlphaFoldDB" id="A0A1X6N7Y0"/>
<name>A0A1X6N7Y0_9APHY</name>
<dbReference type="RefSeq" id="XP_024341394.1">
    <property type="nucleotide sequence ID" value="XM_024478466.1"/>
</dbReference>
<evidence type="ECO:0000313" key="1">
    <source>
        <dbReference type="EMBL" id="OSX64600.1"/>
    </source>
</evidence>